<accession>A0AAX2L6S6</accession>
<dbReference type="Proteomes" id="UP000254854">
    <property type="component" value="Unassembled WGS sequence"/>
</dbReference>
<evidence type="ECO:0000313" key="2">
    <source>
        <dbReference type="EMBL" id="SUN83206.1"/>
    </source>
</evidence>
<reference evidence="2 3" key="1">
    <citation type="submission" date="2018-06" db="EMBL/GenBank/DDBJ databases">
        <authorList>
            <consortium name="Pathogen Informatics"/>
            <person name="Doyle S."/>
        </authorList>
    </citation>
    <scope>NUCLEOTIDE SEQUENCE [LARGE SCALE GENOMIC DNA]</scope>
    <source>
        <strain evidence="2 3">NCTC13734</strain>
    </source>
</reference>
<name>A0AAX2L6S6_STREE</name>
<organism evidence="2 3">
    <name type="scientific">Streptococcus pneumoniae</name>
    <dbReference type="NCBI Taxonomy" id="1313"/>
    <lineage>
        <taxon>Bacteria</taxon>
        <taxon>Bacillati</taxon>
        <taxon>Bacillota</taxon>
        <taxon>Bacilli</taxon>
        <taxon>Lactobacillales</taxon>
        <taxon>Streptococcaceae</taxon>
        <taxon>Streptococcus</taxon>
    </lineage>
</organism>
<dbReference type="Gene3D" id="3.20.20.140">
    <property type="entry name" value="Metal-dependent hydrolases"/>
    <property type="match status" value="1"/>
</dbReference>
<feature type="domain" description="PHP" evidence="1">
    <location>
        <begin position="7"/>
        <end position="55"/>
    </location>
</feature>
<dbReference type="EC" id="2.7.7.7" evidence="2"/>
<dbReference type="InterPro" id="IPR004013">
    <property type="entry name" value="PHP_dom"/>
</dbReference>
<evidence type="ECO:0000259" key="1">
    <source>
        <dbReference type="Pfam" id="PF02811"/>
    </source>
</evidence>
<keyword evidence="2" id="KW-0808">Transferase</keyword>
<proteinExistence type="predicted"/>
<comment type="caution">
    <text evidence="2">The sequence shown here is derived from an EMBL/GenBank/DDBJ whole genome shotgun (WGS) entry which is preliminary data.</text>
</comment>
<dbReference type="GO" id="GO:0003887">
    <property type="term" value="F:DNA-directed DNA polymerase activity"/>
    <property type="evidence" value="ECO:0007669"/>
    <property type="project" value="UniProtKB-EC"/>
</dbReference>
<protein>
    <submittedName>
        <fullName evidence="2">DNA-polymerase III alpha-chain</fullName>
        <ecNumber evidence="2">2.7.7.7</ecNumber>
    </submittedName>
</protein>
<keyword evidence="2" id="KW-0548">Nucleotidyltransferase</keyword>
<gene>
    <name evidence="2" type="primary">dnaE_1</name>
    <name evidence="2" type="ORF">NCTC13734_00047</name>
</gene>
<dbReference type="EMBL" id="UHFW01000004">
    <property type="protein sequence ID" value="SUN83206.1"/>
    <property type="molecule type" value="Genomic_DNA"/>
</dbReference>
<dbReference type="Pfam" id="PF02811">
    <property type="entry name" value="PHP"/>
    <property type="match status" value="1"/>
</dbReference>
<dbReference type="AlphaFoldDB" id="A0AAX2L6S6"/>
<sequence>MIAQLDTKTVYSFMESVISIEKYVRAAKEYGYTHLAMMDIDNLYGAFDFLEITKKIRHSSFARA</sequence>
<evidence type="ECO:0000313" key="3">
    <source>
        <dbReference type="Proteomes" id="UP000254854"/>
    </source>
</evidence>